<feature type="chain" id="PRO_5038354342" description="C-terminal processing peptidase" evidence="8">
    <location>
        <begin position="19"/>
        <end position="464"/>
    </location>
</feature>
<dbReference type="Gene3D" id="3.90.226.10">
    <property type="entry name" value="2-enoyl-CoA Hydratase, Chain A, domain 1"/>
    <property type="match status" value="1"/>
</dbReference>
<evidence type="ECO:0000256" key="3">
    <source>
        <dbReference type="ARBA" id="ARBA00022801"/>
    </source>
</evidence>
<dbReference type="SMART" id="SM00245">
    <property type="entry name" value="TSPc"/>
    <property type="match status" value="1"/>
</dbReference>
<keyword evidence="3 7" id="KW-0378">Hydrolase</keyword>
<comment type="similarity">
    <text evidence="1 7">Belongs to the peptidase S41A family.</text>
</comment>
<dbReference type="STRING" id="1441095.AM592_06710"/>
<gene>
    <name evidence="10" type="ORF">AM592_06710</name>
</gene>
<dbReference type="InterPro" id="IPR005151">
    <property type="entry name" value="Tail-specific_protease"/>
</dbReference>
<feature type="signal peptide" evidence="8">
    <location>
        <begin position="1"/>
        <end position="18"/>
    </location>
</feature>
<evidence type="ECO:0000313" key="10">
    <source>
        <dbReference type="EMBL" id="ALC81319.1"/>
    </source>
</evidence>
<dbReference type="InterPro" id="IPR029045">
    <property type="entry name" value="ClpP/crotonase-like_dom_sf"/>
</dbReference>
<name>A0A0M5JIL5_9BACI</name>
<dbReference type="GO" id="GO:0007165">
    <property type="term" value="P:signal transduction"/>
    <property type="evidence" value="ECO:0007669"/>
    <property type="project" value="TreeGrafter"/>
</dbReference>
<keyword evidence="4 7" id="KW-0720">Serine protease</keyword>
<dbReference type="InterPro" id="IPR036365">
    <property type="entry name" value="PGBD-like_sf"/>
</dbReference>
<evidence type="ECO:0000256" key="7">
    <source>
        <dbReference type="RuleBase" id="RU004404"/>
    </source>
</evidence>
<dbReference type="Proteomes" id="UP000067625">
    <property type="component" value="Chromosome"/>
</dbReference>
<dbReference type="GO" id="GO:0004252">
    <property type="term" value="F:serine-type endopeptidase activity"/>
    <property type="evidence" value="ECO:0007669"/>
    <property type="project" value="UniProtKB-EC"/>
</dbReference>
<dbReference type="NCBIfam" id="TIGR00225">
    <property type="entry name" value="prc"/>
    <property type="match status" value="1"/>
</dbReference>
<dbReference type="PROSITE" id="PS50106">
    <property type="entry name" value="PDZ"/>
    <property type="match status" value="1"/>
</dbReference>
<keyword evidence="11" id="KW-1185">Reference proteome</keyword>
<dbReference type="EMBL" id="CP012600">
    <property type="protein sequence ID" value="ALC81319.1"/>
    <property type="molecule type" value="Genomic_DNA"/>
</dbReference>
<dbReference type="InterPro" id="IPR055210">
    <property type="entry name" value="CtpA/B_N"/>
</dbReference>
<dbReference type="FunFam" id="2.30.42.10:FF:000063">
    <property type="entry name" value="Peptidase, S41 family"/>
    <property type="match status" value="1"/>
</dbReference>
<dbReference type="EC" id="3.4.21.102" evidence="6"/>
<dbReference type="SUPFAM" id="SSF47090">
    <property type="entry name" value="PGBD-like"/>
    <property type="match status" value="1"/>
</dbReference>
<keyword evidence="8" id="KW-0732">Signal</keyword>
<evidence type="ECO:0000256" key="2">
    <source>
        <dbReference type="ARBA" id="ARBA00022670"/>
    </source>
</evidence>
<dbReference type="PANTHER" id="PTHR32060:SF30">
    <property type="entry name" value="CARBOXY-TERMINAL PROCESSING PROTEASE CTPA"/>
    <property type="match status" value="1"/>
</dbReference>
<dbReference type="FunFam" id="3.30.750.44:FF:000001">
    <property type="entry name" value="S41 family peptidase"/>
    <property type="match status" value="1"/>
</dbReference>
<dbReference type="InterPro" id="IPR036034">
    <property type="entry name" value="PDZ_sf"/>
</dbReference>
<accession>A0A0M5JIL5</accession>
<dbReference type="CDD" id="cd06782">
    <property type="entry name" value="cpPDZ_CPP-like"/>
    <property type="match status" value="1"/>
</dbReference>
<dbReference type="SUPFAM" id="SSF50156">
    <property type="entry name" value="PDZ domain-like"/>
    <property type="match status" value="1"/>
</dbReference>
<reference evidence="11" key="1">
    <citation type="submission" date="2015-08" db="EMBL/GenBank/DDBJ databases">
        <title>Genome sequencing project for genomic taxonomy and phylogenomics of Bacillus-like bacteria.</title>
        <authorList>
            <person name="Liu B."/>
            <person name="Wang J."/>
            <person name="Zhu Y."/>
            <person name="Liu G."/>
            <person name="Chen Q."/>
            <person name="Chen Z."/>
            <person name="Lan J."/>
            <person name="Che J."/>
            <person name="Ge C."/>
            <person name="Shi H."/>
            <person name="Pan Z."/>
            <person name="Liu X."/>
        </authorList>
    </citation>
    <scope>NUCLEOTIDE SEQUENCE [LARGE SCALE GENOMIC DNA]</scope>
    <source>
        <strain evidence="11">FJAT-4402</strain>
    </source>
</reference>
<dbReference type="InterPro" id="IPR036366">
    <property type="entry name" value="PGBDSf"/>
</dbReference>
<organism evidence="10 11">
    <name type="scientific">Bacillus gobiensis</name>
    <dbReference type="NCBI Taxonomy" id="1441095"/>
    <lineage>
        <taxon>Bacteria</taxon>
        <taxon>Bacillati</taxon>
        <taxon>Bacillota</taxon>
        <taxon>Bacilli</taxon>
        <taxon>Bacillales</taxon>
        <taxon>Bacillaceae</taxon>
        <taxon>Bacillus</taxon>
    </lineage>
</organism>
<sequence>MKQIVKLFLVVIITAAAASSITWLVANQQNSPAVSASDDQKFNKLMSTYEKISKQYYEKVDDQKLVDGAIKGMVEALGDPYSTYMDQEEASGFQQNISSSFEGIGAQVEEKNGQILIVAPLKGSPAEEAGLKPHDQILKVDDKSVEGMNVNEAVTHIRGEKGTNVKLVLNRAGVGQVEVTIKRDTIPIETVYSKLTDNKIGEIQITSFSESTSSELTKAIDELKQKGAKGFVLDLRNNPGGLMDQAISMSNIFVDKGKTIMQVESKDGQKEVIKAEEDKSVSEPVVVLVNEGTASAAEIMAAALHQSSDIPIVGQKTFGKGTIQQPEQYSDGSSVKITIAKWLTPDGSWIHEKGIQPDVKSELPDYASLPYLDPEKEYKQGDSGNDIKVVQQMLNALGYKVTANSLFDEKTEEAVKAFQSDNGLTEDGVIKSDTTSGIMAKLQEKLAKNDSQMKEALDVLKKEM</sequence>
<evidence type="ECO:0000256" key="8">
    <source>
        <dbReference type="SAM" id="SignalP"/>
    </source>
</evidence>
<dbReference type="AlphaFoldDB" id="A0A0M5JIL5"/>
<dbReference type="PANTHER" id="PTHR32060">
    <property type="entry name" value="TAIL-SPECIFIC PROTEASE"/>
    <property type="match status" value="1"/>
</dbReference>
<dbReference type="PATRIC" id="fig|1441095.3.peg.1484"/>
<dbReference type="GO" id="GO:0006508">
    <property type="term" value="P:proteolysis"/>
    <property type="evidence" value="ECO:0007669"/>
    <property type="project" value="UniProtKB-KW"/>
</dbReference>
<dbReference type="Gene3D" id="1.10.101.10">
    <property type="entry name" value="PGBD-like superfamily/PGBD"/>
    <property type="match status" value="1"/>
</dbReference>
<dbReference type="Pfam" id="PF01471">
    <property type="entry name" value="PG_binding_1"/>
    <property type="match status" value="1"/>
</dbReference>
<keyword evidence="2 7" id="KW-0645">Protease</keyword>
<dbReference type="Pfam" id="PF22694">
    <property type="entry name" value="CtpB_N-like"/>
    <property type="match status" value="1"/>
</dbReference>
<evidence type="ECO:0000256" key="1">
    <source>
        <dbReference type="ARBA" id="ARBA00009179"/>
    </source>
</evidence>
<dbReference type="Gene3D" id="3.30.750.44">
    <property type="match status" value="1"/>
</dbReference>
<dbReference type="Pfam" id="PF03572">
    <property type="entry name" value="Peptidase_S41"/>
    <property type="match status" value="1"/>
</dbReference>
<comment type="catalytic activity">
    <reaction evidence="5">
        <text>The enzyme shows specific recognition of a C-terminal tripeptide, Xaa-Yaa-Zaa, in which Xaa is preferably Ala or Leu, Yaa is preferably Ala or Tyr, and Zaa is preferably Ala, but then cleaves at a variable distance from the C-terminus. A typical cleavage is -Ala-Ala-|-Arg-Ala-Ala-Lys-Glu-Asn-Tyr-Ala-Leu-Ala-Ala.</text>
        <dbReference type="EC" id="3.4.21.102"/>
    </reaction>
</comment>
<dbReference type="SUPFAM" id="SSF52096">
    <property type="entry name" value="ClpP/crotonase"/>
    <property type="match status" value="1"/>
</dbReference>
<dbReference type="GO" id="GO:0030288">
    <property type="term" value="C:outer membrane-bounded periplasmic space"/>
    <property type="evidence" value="ECO:0007669"/>
    <property type="project" value="TreeGrafter"/>
</dbReference>
<dbReference type="Gene3D" id="2.30.42.10">
    <property type="match status" value="1"/>
</dbReference>
<reference evidence="10 11" key="2">
    <citation type="journal article" date="2016" name="Int. J. Syst. Evol. Microbiol.">
        <title>Bacillus gobiensis sp. nov., isolated from a soil sample.</title>
        <authorList>
            <person name="Liu B."/>
            <person name="Liu G.H."/>
            <person name="Cetin S."/>
            <person name="Schumann P."/>
            <person name="Pan Z.Z."/>
            <person name="Chen Q.Q."/>
        </authorList>
    </citation>
    <scope>NUCLEOTIDE SEQUENCE [LARGE SCALE GENOMIC DNA]</scope>
    <source>
        <strain evidence="10 11">FJAT-4402</strain>
    </source>
</reference>
<dbReference type="Pfam" id="PF00595">
    <property type="entry name" value="PDZ"/>
    <property type="match status" value="1"/>
</dbReference>
<dbReference type="InterPro" id="IPR004447">
    <property type="entry name" value="Peptidase_S41A"/>
</dbReference>
<evidence type="ECO:0000259" key="9">
    <source>
        <dbReference type="PROSITE" id="PS50106"/>
    </source>
</evidence>
<evidence type="ECO:0000256" key="4">
    <source>
        <dbReference type="ARBA" id="ARBA00022825"/>
    </source>
</evidence>
<dbReference type="OrthoDB" id="9812068at2"/>
<dbReference type="FunFam" id="3.90.226.10:FF:000023">
    <property type="entry name" value="Carboxyl-terminal processing protease"/>
    <property type="match status" value="1"/>
</dbReference>
<evidence type="ECO:0000313" key="11">
    <source>
        <dbReference type="Proteomes" id="UP000067625"/>
    </source>
</evidence>
<proteinExistence type="inferred from homology"/>
<dbReference type="SMART" id="SM00228">
    <property type="entry name" value="PDZ"/>
    <property type="match status" value="1"/>
</dbReference>
<evidence type="ECO:0000256" key="6">
    <source>
        <dbReference type="ARBA" id="ARBA00066637"/>
    </source>
</evidence>
<dbReference type="CDD" id="cd07560">
    <property type="entry name" value="Peptidase_S41_CPP"/>
    <property type="match status" value="1"/>
</dbReference>
<feature type="domain" description="PDZ" evidence="9">
    <location>
        <begin position="94"/>
        <end position="158"/>
    </location>
</feature>
<dbReference type="InterPro" id="IPR002477">
    <property type="entry name" value="Peptidoglycan-bd-like"/>
</dbReference>
<evidence type="ECO:0000256" key="5">
    <source>
        <dbReference type="ARBA" id="ARBA00051784"/>
    </source>
</evidence>
<dbReference type="InterPro" id="IPR001478">
    <property type="entry name" value="PDZ"/>
</dbReference>
<protein>
    <recommendedName>
        <fullName evidence="6">C-terminal processing peptidase</fullName>
        <ecNumber evidence="6">3.4.21.102</ecNumber>
    </recommendedName>
</protein>
<dbReference type="RefSeq" id="WP_053603075.1">
    <property type="nucleotide sequence ID" value="NZ_CP012600.1"/>
</dbReference>